<dbReference type="OrthoDB" id="3734244at2759"/>
<sequence length="153" mass="17168">MSSQRSQRSSHNPYRQYEDKLPAANPFHDREISEEEPRSSDDQDQLSPMFVDYLRAKTGSPIDIGRANSSAKIMDQQRRYTISPVDGKTQGCDRSHTFDAFLAQPKISSDAGREKKVGHGWQVARALKRVMSTKPRGTGNPRKNDAPPVRLAA</sequence>
<evidence type="ECO:0000256" key="1">
    <source>
        <dbReference type="SAM" id="MobiDB-lite"/>
    </source>
</evidence>
<feature type="compositionally biased region" description="Basic and acidic residues" evidence="1">
    <location>
        <begin position="16"/>
        <end position="41"/>
    </location>
</feature>
<keyword evidence="3" id="KW-1185">Reference proteome</keyword>
<comment type="caution">
    <text evidence="2">The sequence shown here is derived from an EMBL/GenBank/DDBJ whole genome shotgun (WGS) entry which is preliminary data.</text>
</comment>
<accession>A0A9P4TKH3</accession>
<feature type="compositionally biased region" description="Polar residues" evidence="1">
    <location>
        <begin position="1"/>
        <end position="13"/>
    </location>
</feature>
<evidence type="ECO:0000313" key="3">
    <source>
        <dbReference type="Proteomes" id="UP000801428"/>
    </source>
</evidence>
<feature type="region of interest" description="Disordered" evidence="1">
    <location>
        <begin position="129"/>
        <end position="153"/>
    </location>
</feature>
<protein>
    <submittedName>
        <fullName evidence="2">Uncharacterized protein</fullName>
    </submittedName>
</protein>
<organism evidence="2 3">
    <name type="scientific">Curvularia kusanoi</name>
    <name type="common">Cochliobolus kusanoi</name>
    <dbReference type="NCBI Taxonomy" id="90978"/>
    <lineage>
        <taxon>Eukaryota</taxon>
        <taxon>Fungi</taxon>
        <taxon>Dikarya</taxon>
        <taxon>Ascomycota</taxon>
        <taxon>Pezizomycotina</taxon>
        <taxon>Dothideomycetes</taxon>
        <taxon>Pleosporomycetidae</taxon>
        <taxon>Pleosporales</taxon>
        <taxon>Pleosporineae</taxon>
        <taxon>Pleosporaceae</taxon>
        <taxon>Curvularia</taxon>
    </lineage>
</organism>
<reference evidence="2" key="1">
    <citation type="submission" date="2019-04" db="EMBL/GenBank/DDBJ databases">
        <title>Sequencing of skin fungus with MAO and IRED activity.</title>
        <authorList>
            <person name="Marsaioli A.J."/>
            <person name="Bonatto J.M.C."/>
            <person name="Reis Junior O."/>
        </authorList>
    </citation>
    <scope>NUCLEOTIDE SEQUENCE</scope>
    <source>
        <strain evidence="2">30M1</strain>
    </source>
</reference>
<feature type="region of interest" description="Disordered" evidence="1">
    <location>
        <begin position="1"/>
        <end position="48"/>
    </location>
</feature>
<dbReference type="Proteomes" id="UP000801428">
    <property type="component" value="Unassembled WGS sequence"/>
</dbReference>
<dbReference type="AlphaFoldDB" id="A0A9P4TKH3"/>
<dbReference type="EMBL" id="SWKU01000003">
    <property type="protein sequence ID" value="KAF3008850.1"/>
    <property type="molecule type" value="Genomic_DNA"/>
</dbReference>
<evidence type="ECO:0000313" key="2">
    <source>
        <dbReference type="EMBL" id="KAF3008850.1"/>
    </source>
</evidence>
<gene>
    <name evidence="2" type="ORF">E8E13_010900</name>
</gene>
<proteinExistence type="predicted"/>
<name>A0A9P4TKH3_CURKU</name>